<feature type="transmembrane region" description="Helical" evidence="5">
    <location>
        <begin position="420"/>
        <end position="442"/>
    </location>
</feature>
<comment type="subcellular location">
    <subcellularLocation>
        <location evidence="1">Membrane</location>
        <topology evidence="1">Multi-pass membrane protein</topology>
    </subcellularLocation>
</comment>
<feature type="transmembrane region" description="Helical" evidence="5">
    <location>
        <begin position="120"/>
        <end position="140"/>
    </location>
</feature>
<dbReference type="PANTHER" id="PTHR23510">
    <property type="entry name" value="INNER MEMBRANE TRANSPORT PROTEIN YAJR"/>
    <property type="match status" value="1"/>
</dbReference>
<dbReference type="EMBL" id="HBHK01006701">
    <property type="protein sequence ID" value="CAD9672766.1"/>
    <property type="molecule type" value="Transcribed_RNA"/>
</dbReference>
<reference evidence="6" key="1">
    <citation type="submission" date="2021-01" db="EMBL/GenBank/DDBJ databases">
        <authorList>
            <person name="Corre E."/>
            <person name="Pelletier E."/>
            <person name="Niang G."/>
            <person name="Scheremetjew M."/>
            <person name="Finn R."/>
            <person name="Kale V."/>
            <person name="Holt S."/>
            <person name="Cochrane G."/>
            <person name="Meng A."/>
            <person name="Brown T."/>
            <person name="Cohen L."/>
        </authorList>
    </citation>
    <scope>NUCLEOTIDE SEQUENCE</scope>
    <source>
        <strain evidence="6">NY070348D</strain>
    </source>
</reference>
<keyword evidence="3 5" id="KW-1133">Transmembrane helix</keyword>
<dbReference type="InterPro" id="IPR036259">
    <property type="entry name" value="MFS_trans_sf"/>
</dbReference>
<dbReference type="GO" id="GO:0016020">
    <property type="term" value="C:membrane"/>
    <property type="evidence" value="ECO:0007669"/>
    <property type="project" value="UniProtKB-SubCell"/>
</dbReference>
<keyword evidence="2 5" id="KW-0812">Transmembrane</keyword>
<evidence type="ECO:0000256" key="5">
    <source>
        <dbReference type="SAM" id="Phobius"/>
    </source>
</evidence>
<feature type="transmembrane region" description="Helical" evidence="5">
    <location>
        <begin position="85"/>
        <end position="108"/>
    </location>
</feature>
<feature type="transmembrane region" description="Helical" evidence="5">
    <location>
        <begin position="274"/>
        <end position="297"/>
    </location>
</feature>
<feature type="transmembrane region" description="Helical" evidence="5">
    <location>
        <begin position="179"/>
        <end position="206"/>
    </location>
</feature>
<dbReference type="InterPro" id="IPR051068">
    <property type="entry name" value="MFS_Domain-Containing_Protein"/>
</dbReference>
<feature type="transmembrane region" description="Helical" evidence="5">
    <location>
        <begin position="146"/>
        <end position="167"/>
    </location>
</feature>
<evidence type="ECO:0000256" key="3">
    <source>
        <dbReference type="ARBA" id="ARBA00022989"/>
    </source>
</evidence>
<organism evidence="6">
    <name type="scientific">Mucochytrium quahogii</name>
    <dbReference type="NCBI Taxonomy" id="96639"/>
    <lineage>
        <taxon>Eukaryota</taxon>
        <taxon>Sar</taxon>
        <taxon>Stramenopiles</taxon>
        <taxon>Bigyra</taxon>
        <taxon>Labyrinthulomycetes</taxon>
        <taxon>Thraustochytrida</taxon>
        <taxon>Thraustochytriidae</taxon>
        <taxon>Mucochytrium</taxon>
    </lineage>
</organism>
<name>A0A7S2W8F6_9STRA</name>
<feature type="transmembrane region" description="Helical" evidence="5">
    <location>
        <begin position="54"/>
        <end position="73"/>
    </location>
</feature>
<evidence type="ECO:0000256" key="1">
    <source>
        <dbReference type="ARBA" id="ARBA00004141"/>
    </source>
</evidence>
<feature type="transmembrane region" description="Helical" evidence="5">
    <location>
        <begin position="386"/>
        <end position="408"/>
    </location>
</feature>
<dbReference type="SUPFAM" id="SSF103473">
    <property type="entry name" value="MFS general substrate transporter"/>
    <property type="match status" value="1"/>
</dbReference>
<proteinExistence type="predicted"/>
<feature type="transmembrane region" description="Helical" evidence="5">
    <location>
        <begin position="226"/>
        <end position="246"/>
    </location>
</feature>
<feature type="transmembrane region" description="Helical" evidence="5">
    <location>
        <begin position="454"/>
        <end position="474"/>
    </location>
</feature>
<evidence type="ECO:0000313" key="6">
    <source>
        <dbReference type="EMBL" id="CAD9672766.1"/>
    </source>
</evidence>
<keyword evidence="4 5" id="KW-0472">Membrane</keyword>
<dbReference type="PANTHER" id="PTHR23510:SF64">
    <property type="entry name" value="INNER MEMBRANE TRANSPORT PROTEIN YAJR"/>
    <property type="match status" value="1"/>
</dbReference>
<evidence type="ECO:0008006" key="7">
    <source>
        <dbReference type="Google" id="ProtNLM"/>
    </source>
</evidence>
<dbReference type="Gene3D" id="1.20.1250.20">
    <property type="entry name" value="MFS general substrate transporter like domains"/>
    <property type="match status" value="1"/>
</dbReference>
<feature type="transmembrane region" description="Helical" evidence="5">
    <location>
        <begin position="327"/>
        <end position="348"/>
    </location>
</feature>
<accession>A0A7S2W8F6</accession>
<feature type="transmembrane region" description="Helical" evidence="5">
    <location>
        <begin position="360"/>
        <end position="380"/>
    </location>
</feature>
<sequence length="482" mass="52476">MAGRLELCIGNSSNANPKYIVTMKTLDQAMCPAEDGRIDFSDPDRLPPNRSHGMVLASAVIKMAAMTIIFTTSKEYSILLGMDAGFFPGLIIGVVPVVGGLSCFFWQYVLHYLGYKRTNLLMCCCGLIGSVMYSVAGHLVSPGLALSGRMLMGMAGASNIIFNYLALTTGKNKKTWRMTHFAACINFGLAMGPMLSGIVDVIYLSIVHEDGPVIFNTLSLPGWTMAFLYLLLGIGFAFIFVDIPLAEQHRFAKLMKHTDIEAPSSNKRCPEVPVLFTIGLAVLLYTTITIGICVGGTETRTAFVATGNSTEAFASSGIAWSWRITTAGFYLGTAFASFSFIVVLSAQFTKRVHRFEDRHWVIIFYSAAVVFATFLYNFHLSQRASVVLWTVGLITFDSSVTLAKIHLFSMALKIVPNRWLATYSSLLGAMNSTGRGVGPIIATYVGDGYLDANVFAAILMCIVATNTIAFAIFFPQFKLKSA</sequence>
<gene>
    <name evidence="6" type="ORF">QSP1433_LOCUS4063</name>
</gene>
<evidence type="ECO:0000256" key="4">
    <source>
        <dbReference type="ARBA" id="ARBA00023136"/>
    </source>
</evidence>
<protein>
    <recommendedName>
        <fullName evidence="7">Major facilitator superfamily (MFS) profile domain-containing protein</fullName>
    </recommendedName>
</protein>
<evidence type="ECO:0000256" key="2">
    <source>
        <dbReference type="ARBA" id="ARBA00022692"/>
    </source>
</evidence>
<dbReference type="AlphaFoldDB" id="A0A7S2W8F6"/>